<comment type="similarity">
    <text evidence="1">Belongs to the peptidase S51 family.</text>
</comment>
<dbReference type="GO" id="GO:0008236">
    <property type="term" value="F:serine-type peptidase activity"/>
    <property type="evidence" value="ECO:0007669"/>
    <property type="project" value="UniProtKB-KW"/>
</dbReference>
<dbReference type="Gene3D" id="3.40.50.880">
    <property type="match status" value="1"/>
</dbReference>
<accession>D9PJR9</accession>
<protein>
    <submittedName>
        <fullName evidence="5">Peptidase, S51 family</fullName>
    </submittedName>
</protein>
<dbReference type="AlphaFoldDB" id="D9PJR9"/>
<evidence type="ECO:0000313" key="5">
    <source>
        <dbReference type="EMBL" id="EFK96183.1"/>
    </source>
</evidence>
<reference evidence="5" key="2">
    <citation type="journal article" date="2011" name="Microb. Ecol.">
        <title>Taxonomic and Functional Metagenomic Profiling of the Microbial Community in the Anoxic Sediment of a Sub-saline Shallow Lake (Laguna de Carrizo, Central Spain).</title>
        <authorList>
            <person name="Ferrer M."/>
            <person name="Guazzaroni M.E."/>
            <person name="Richter M."/>
            <person name="Garcia-Salamanca A."/>
            <person name="Yarza P."/>
            <person name="Suarez-Suarez A."/>
            <person name="Solano J."/>
            <person name="Alcaide M."/>
            <person name="van Dillewijn P."/>
            <person name="Molina-Henares M.A."/>
            <person name="Lopez-Cortes N."/>
            <person name="Al-Ramahi Y."/>
            <person name="Guerrero C."/>
            <person name="Acosta A."/>
            <person name="de Eugenio L.I."/>
            <person name="Martinez V."/>
            <person name="Marques S."/>
            <person name="Rojo F."/>
            <person name="Santero E."/>
            <person name="Genilloud O."/>
            <person name="Perez-Perez J."/>
            <person name="Rossello-Mora R."/>
            <person name="Ramos J.L."/>
        </authorList>
    </citation>
    <scope>NUCLEOTIDE SEQUENCE</scope>
</reference>
<name>D9PJR9_9ZZZZ</name>
<reference evidence="5" key="1">
    <citation type="submission" date="2010-07" db="EMBL/GenBank/DDBJ databases">
        <authorList>
            <consortium name="CONSOLIDER consortium CSD2007-00005"/>
            <person name="Guazzaroni M.-E."/>
            <person name="Richter M."/>
            <person name="Garcia-Salamanca A."/>
            <person name="Yarza P."/>
            <person name="Ferrer M."/>
        </authorList>
    </citation>
    <scope>NUCLEOTIDE SEQUENCE</scope>
</reference>
<comment type="caution">
    <text evidence="5">The sequence shown here is derived from an EMBL/GenBank/DDBJ whole genome shotgun (WGS) entry which is preliminary data.</text>
</comment>
<proteinExistence type="inferred from homology"/>
<dbReference type="PANTHER" id="PTHR20842:SF0">
    <property type="entry name" value="ALPHA-ASPARTYL DIPEPTIDASE"/>
    <property type="match status" value="1"/>
</dbReference>
<sequence>MKIFLTSTVKHPKVIKAMKDYVKGFEGKNMVYIPTAAHSEEGFGVYKTGGTFNLMSSLCPNLQILELEFATDNEAQDLVNRADILFLAGGYPVYLSYWLHRRNLKELIRERVSKGMYLIGTSAGAMVLGPTLTAADYFNKEVFADVAYGLGYMDFEVWPHYLEKHKNIIDKDFKNIKIKPLKNGEYIITEIRNAA</sequence>
<dbReference type="PANTHER" id="PTHR20842">
    <property type="entry name" value="PROTEASE S51 ALPHA-ASPARTYL DIPEPTIDASE"/>
    <property type="match status" value="1"/>
</dbReference>
<evidence type="ECO:0000256" key="2">
    <source>
        <dbReference type="ARBA" id="ARBA00022670"/>
    </source>
</evidence>
<evidence type="ECO:0000256" key="3">
    <source>
        <dbReference type="ARBA" id="ARBA00022801"/>
    </source>
</evidence>
<organism evidence="5">
    <name type="scientific">sediment metagenome</name>
    <dbReference type="NCBI Taxonomy" id="749907"/>
    <lineage>
        <taxon>unclassified sequences</taxon>
        <taxon>metagenomes</taxon>
        <taxon>ecological metagenomes</taxon>
    </lineage>
</organism>
<dbReference type="EMBL" id="ADZX01000550">
    <property type="protein sequence ID" value="EFK96183.1"/>
    <property type="molecule type" value="Genomic_DNA"/>
</dbReference>
<gene>
    <name evidence="5" type="ORF">LDC_1782</name>
</gene>
<dbReference type="CDD" id="cd03129">
    <property type="entry name" value="GAT1_Peptidase_E_like"/>
    <property type="match status" value="1"/>
</dbReference>
<evidence type="ECO:0000256" key="1">
    <source>
        <dbReference type="ARBA" id="ARBA00006534"/>
    </source>
</evidence>
<dbReference type="SUPFAM" id="SSF52317">
    <property type="entry name" value="Class I glutamine amidotransferase-like"/>
    <property type="match status" value="1"/>
</dbReference>
<keyword evidence="3" id="KW-0378">Hydrolase</keyword>
<dbReference type="Pfam" id="PF03575">
    <property type="entry name" value="Peptidase_S51"/>
    <property type="match status" value="1"/>
</dbReference>
<dbReference type="InterPro" id="IPR029062">
    <property type="entry name" value="Class_I_gatase-like"/>
</dbReference>
<evidence type="ECO:0000256" key="4">
    <source>
        <dbReference type="ARBA" id="ARBA00022825"/>
    </source>
</evidence>
<dbReference type="InterPro" id="IPR005320">
    <property type="entry name" value="Peptidase_S51"/>
</dbReference>
<dbReference type="GO" id="GO:0006508">
    <property type="term" value="P:proteolysis"/>
    <property type="evidence" value="ECO:0007669"/>
    <property type="project" value="UniProtKB-KW"/>
</dbReference>
<keyword evidence="4" id="KW-0720">Serine protease</keyword>
<keyword evidence="2" id="KW-0645">Protease</keyword>